<feature type="region of interest" description="Disordered" evidence="2">
    <location>
        <begin position="963"/>
        <end position="990"/>
    </location>
</feature>
<protein>
    <submittedName>
        <fullName evidence="6">Uncharacterized protein LOC104266434</fullName>
    </submittedName>
</protein>
<dbReference type="Pfam" id="PF01403">
    <property type="entry name" value="Sema"/>
    <property type="match status" value="1"/>
</dbReference>
<feature type="region of interest" description="Disordered" evidence="2">
    <location>
        <begin position="723"/>
        <end position="746"/>
    </location>
</feature>
<organism evidence="6">
    <name type="scientific">Phallusia mammillata</name>
    <dbReference type="NCBI Taxonomy" id="59560"/>
    <lineage>
        <taxon>Eukaryota</taxon>
        <taxon>Metazoa</taxon>
        <taxon>Chordata</taxon>
        <taxon>Tunicata</taxon>
        <taxon>Ascidiacea</taxon>
        <taxon>Phlebobranchia</taxon>
        <taxon>Ascidiidae</taxon>
        <taxon>Phallusia</taxon>
    </lineage>
</organism>
<feature type="compositionally biased region" description="Low complexity" evidence="2">
    <location>
        <begin position="732"/>
        <end position="745"/>
    </location>
</feature>
<evidence type="ECO:0000313" key="6">
    <source>
        <dbReference type="EMBL" id="CAB3263218.1"/>
    </source>
</evidence>
<dbReference type="SUPFAM" id="SSF103575">
    <property type="entry name" value="Plexin repeat"/>
    <property type="match status" value="1"/>
</dbReference>
<dbReference type="InterPro" id="IPR015943">
    <property type="entry name" value="WD40/YVTN_repeat-like_dom_sf"/>
</dbReference>
<evidence type="ECO:0000256" key="4">
    <source>
        <dbReference type="SAM" id="SignalP"/>
    </source>
</evidence>
<evidence type="ECO:0000256" key="3">
    <source>
        <dbReference type="SAM" id="Phobius"/>
    </source>
</evidence>
<feature type="signal peptide" evidence="4">
    <location>
        <begin position="1"/>
        <end position="20"/>
    </location>
</feature>
<dbReference type="InterPro" id="IPR027231">
    <property type="entry name" value="Semaphorin"/>
</dbReference>
<proteinExistence type="evidence at transcript level"/>
<feature type="domain" description="Sema" evidence="5">
    <location>
        <begin position="26"/>
        <end position="497"/>
    </location>
</feature>
<feature type="chain" id="PRO_5026086295" evidence="4">
    <location>
        <begin position="21"/>
        <end position="1162"/>
    </location>
</feature>
<comment type="caution">
    <text evidence="1">Lacks conserved residue(s) required for the propagation of feature annotation.</text>
</comment>
<feature type="region of interest" description="Disordered" evidence="2">
    <location>
        <begin position="1004"/>
        <end position="1162"/>
    </location>
</feature>
<sequence>MGRILIMILLMAKYVILTSSSFPDNILPLRESSLKDISSKAFSGDDASSGHRLRHIQLIKRMKVLGETKIVICAREDIFIINPEEFSSSNPNDITYDSVVTWKSELQTRDLCIMKGQPDELCYNYNSVFEALDEEGNEFLVCGTDSYNPNCTKYQAIKSSDGRVELINFGSGYFSGKQRCPFGPNQPSASLFTGESLYSGTFQAFSGGSPVISRTMGGMPPLRTPDAAETINEPSFVGMAEDEDRVFIFFNEIQILPGGERRTVAQVGQICKRDNGGERVLQRMWTTFIKSRLNCSYNGFYLNELRDITKPTMANGQAVIYATFVTPENSLPGSAVCSYTLDSIREALQGPFLAQTSSTPAPSKSHHPGLCPDEKPSDAELLFIKSSPQMANQAKGLLLMTHQGARYTTSVVDSSPSDKDLKVFYIGDEEGKLIRRLAPSSNWKSGAVLSVQDVFDENRCLSAMPSKEDKKVIKILLDSTSDYVTVAFKHCTVSVPLHSCHLHQCKSTCIGSGDPYCGWNGTSCVAFQETLPPLNQDLRSAINSPQLFPGCAILTSKSETSTQSLKDIEKEIVFPDETLLLEQQIDDKDKVGPEELGDPDLEVASFGGNVLAIAVILTFMLTVVIIMATYFFCRCWRGKKKYDFHQKQMMQHQQNLDELEKRGSLTRKAQLTYNGCLEWLCGPPKPTPAPTPMINNKSDEHYIPRAKPNNYSEAPTLQLHVEKAKKQRRSSSRLNSTSSVNSNNSCIVPKVMRQESVVSMGRRPSSLQPLLINQTYEPVHITNYDGTIQRQFSEASTLPAQNKRSSHASSSGSGGSPISNESHLGAAETGVLPTASAKMRRRNERAQNQTNEIMRESDTAIMDFQNALGRMEIMGITNHHQPVNIARQRLDSNDSGKGESPRNSLRTDLEQSVASITSRHPRPNSLNLQRSTSCRRQRLLSEPSHSPEAISAFAPPIQRFHSVQPQPQMTPNGRHSRSQPTTPVGGPSSHKLVIFQPAQEQSVYATLPKHDVPVTGRRKQRMSGDNHQQMYIQQRPVSTDVSNQRRSSTASRPNTSPAKVPPNRYPSLQVRGPYATKPSVAPVVIQQPASRNSPPKNHYPSLPHRSSSAPFGNNNTFERPSTLHRREKMPSFLRQSSMPGGAPTKPTFYPPPIVPTSGVEAL</sequence>
<feature type="transmembrane region" description="Helical" evidence="3">
    <location>
        <begin position="610"/>
        <end position="633"/>
    </location>
</feature>
<feature type="region of interest" description="Disordered" evidence="2">
    <location>
        <begin position="888"/>
        <end position="949"/>
    </location>
</feature>
<dbReference type="PANTHER" id="PTHR11036:SF12">
    <property type="entry name" value="SEMAPHORIN-6A"/>
    <property type="match status" value="1"/>
</dbReference>
<dbReference type="Gene3D" id="2.130.10.10">
    <property type="entry name" value="YVTN repeat-like/Quinoprotein amine dehydrogenase"/>
    <property type="match status" value="1"/>
</dbReference>
<dbReference type="InterPro" id="IPR036352">
    <property type="entry name" value="Semap_dom_sf"/>
</dbReference>
<feature type="region of interest" description="Disordered" evidence="2">
    <location>
        <begin position="796"/>
        <end position="855"/>
    </location>
</feature>
<gene>
    <name evidence="6" type="primary">LOC104266434-002</name>
</gene>
<keyword evidence="4" id="KW-0732">Signal</keyword>
<dbReference type="GO" id="GO:0030215">
    <property type="term" value="F:semaphorin receptor binding"/>
    <property type="evidence" value="ECO:0007669"/>
    <property type="project" value="InterPro"/>
</dbReference>
<feature type="compositionally biased region" description="Low complexity" evidence="2">
    <location>
        <begin position="807"/>
        <end position="822"/>
    </location>
</feature>
<accession>A0A6F9DJQ7</accession>
<evidence type="ECO:0000256" key="1">
    <source>
        <dbReference type="PROSITE-ProRule" id="PRU00352"/>
    </source>
</evidence>
<feature type="compositionally biased region" description="Polar residues" evidence="2">
    <location>
        <begin position="910"/>
        <end position="932"/>
    </location>
</feature>
<feature type="compositionally biased region" description="Polar residues" evidence="2">
    <location>
        <begin position="963"/>
        <end position="982"/>
    </location>
</feature>
<dbReference type="EMBL" id="LR787356">
    <property type="protein sequence ID" value="CAB3263218.1"/>
    <property type="molecule type" value="mRNA"/>
</dbReference>
<dbReference type="SMART" id="SM00630">
    <property type="entry name" value="Sema"/>
    <property type="match status" value="1"/>
</dbReference>
<dbReference type="SUPFAM" id="SSF101912">
    <property type="entry name" value="Sema domain"/>
    <property type="match status" value="1"/>
</dbReference>
<evidence type="ECO:0000256" key="2">
    <source>
        <dbReference type="SAM" id="MobiDB-lite"/>
    </source>
</evidence>
<dbReference type="PROSITE" id="PS51004">
    <property type="entry name" value="SEMA"/>
    <property type="match status" value="1"/>
</dbReference>
<dbReference type="InterPro" id="IPR001627">
    <property type="entry name" value="Semap_dom"/>
</dbReference>
<name>A0A6F9DJQ7_9ASCI</name>
<dbReference type="GO" id="GO:0071526">
    <property type="term" value="P:semaphorin-plexin signaling pathway"/>
    <property type="evidence" value="ECO:0007669"/>
    <property type="project" value="TreeGrafter"/>
</dbReference>
<reference evidence="6" key="1">
    <citation type="submission" date="2020-04" db="EMBL/GenBank/DDBJ databases">
        <authorList>
            <person name="Neveu A P."/>
        </authorList>
    </citation>
    <scope>NUCLEOTIDE SEQUENCE</scope>
    <source>
        <tissue evidence="6">Whole embryo</tissue>
    </source>
</reference>
<keyword evidence="3" id="KW-1133">Transmembrane helix</keyword>
<feature type="compositionally biased region" description="Basic and acidic residues" evidence="2">
    <location>
        <begin position="888"/>
        <end position="909"/>
    </location>
</feature>
<dbReference type="AlphaFoldDB" id="A0A6F9DJQ7"/>
<evidence type="ECO:0000259" key="5">
    <source>
        <dbReference type="PROSITE" id="PS51004"/>
    </source>
</evidence>
<feature type="compositionally biased region" description="Polar residues" evidence="2">
    <location>
        <begin position="1023"/>
        <end position="1057"/>
    </location>
</feature>
<dbReference type="PANTHER" id="PTHR11036">
    <property type="entry name" value="SEMAPHORIN"/>
    <property type="match status" value="1"/>
</dbReference>
<keyword evidence="3" id="KW-0472">Membrane</keyword>
<dbReference type="GO" id="GO:2001224">
    <property type="term" value="P:positive regulation of neuron migration"/>
    <property type="evidence" value="ECO:0007669"/>
    <property type="project" value="TreeGrafter"/>
</dbReference>
<dbReference type="GO" id="GO:0007411">
    <property type="term" value="P:axon guidance"/>
    <property type="evidence" value="ECO:0007669"/>
    <property type="project" value="TreeGrafter"/>
</dbReference>
<keyword evidence="3" id="KW-0812">Transmembrane</keyword>
<feature type="compositionally biased region" description="Polar residues" evidence="2">
    <location>
        <begin position="1104"/>
        <end position="1119"/>
    </location>
</feature>
<dbReference type="Gene3D" id="3.30.1680.10">
    <property type="entry name" value="ligand-binding face of the semaphorins, domain 2"/>
    <property type="match status" value="1"/>
</dbReference>
<dbReference type="GO" id="GO:0005886">
    <property type="term" value="C:plasma membrane"/>
    <property type="evidence" value="ECO:0007669"/>
    <property type="project" value="TreeGrafter"/>
</dbReference>
<dbReference type="GO" id="GO:0045499">
    <property type="term" value="F:chemorepellent activity"/>
    <property type="evidence" value="ECO:0007669"/>
    <property type="project" value="TreeGrafter"/>
</dbReference>